<feature type="signal peptide" evidence="1">
    <location>
        <begin position="1"/>
        <end position="19"/>
    </location>
</feature>
<organism evidence="2 3">
    <name type="scientific">Evansella caseinilytica</name>
    <dbReference type="NCBI Taxonomy" id="1503961"/>
    <lineage>
        <taxon>Bacteria</taxon>
        <taxon>Bacillati</taxon>
        <taxon>Bacillota</taxon>
        <taxon>Bacilli</taxon>
        <taxon>Bacillales</taxon>
        <taxon>Bacillaceae</taxon>
        <taxon>Evansella</taxon>
    </lineage>
</organism>
<feature type="chain" id="PRO_5038663553" description="Beta-glucanase/beta-glucan synthetase" evidence="1">
    <location>
        <begin position="20"/>
        <end position="354"/>
    </location>
</feature>
<dbReference type="STRING" id="1503961.SAMN05421736_1346"/>
<reference evidence="3" key="1">
    <citation type="submission" date="2016-10" db="EMBL/GenBank/DDBJ databases">
        <authorList>
            <person name="Varghese N."/>
            <person name="Submissions S."/>
        </authorList>
    </citation>
    <scope>NUCLEOTIDE SEQUENCE [LARGE SCALE GENOMIC DNA]</scope>
    <source>
        <strain evidence="3">SP</strain>
    </source>
</reference>
<keyword evidence="1" id="KW-0732">Signal</keyword>
<accession>A0A1H3V1B3</accession>
<protein>
    <recommendedName>
        <fullName evidence="4">Beta-glucanase/beta-glucan synthetase</fullName>
    </recommendedName>
</protein>
<evidence type="ECO:0000313" key="2">
    <source>
        <dbReference type="EMBL" id="SDZ68336.1"/>
    </source>
</evidence>
<keyword evidence="3" id="KW-1185">Reference proteome</keyword>
<dbReference type="PROSITE" id="PS51257">
    <property type="entry name" value="PROKAR_LIPOPROTEIN"/>
    <property type="match status" value="1"/>
</dbReference>
<evidence type="ECO:0000256" key="1">
    <source>
        <dbReference type="SAM" id="SignalP"/>
    </source>
</evidence>
<proteinExistence type="predicted"/>
<gene>
    <name evidence="2" type="ORF">SAMN05421736_1346</name>
</gene>
<evidence type="ECO:0000313" key="3">
    <source>
        <dbReference type="Proteomes" id="UP000198935"/>
    </source>
</evidence>
<dbReference type="EMBL" id="FNPI01000034">
    <property type="protein sequence ID" value="SDZ68336.1"/>
    <property type="molecule type" value="Genomic_DNA"/>
</dbReference>
<dbReference type="AlphaFoldDB" id="A0A1H3V1B3"/>
<name>A0A1H3V1B3_9BACI</name>
<evidence type="ECO:0008006" key="4">
    <source>
        <dbReference type="Google" id="ProtNLM"/>
    </source>
</evidence>
<dbReference type="Proteomes" id="UP000198935">
    <property type="component" value="Unassembled WGS sequence"/>
</dbReference>
<sequence>MKVSLFRYELLLMVFIVLAAGCSNQHSEKNGEEAVTNSSGNPFEVDEEETVMMGSISHGYDNPELDEKEEIMLPLSYDGGELVINYSVSASGKAKNVGFLVYVDGIAQPYKLNTTDSPYEYMHILDLEEDDKDTPFMFVFTPVTGKKGDTVNVTITSVYNASFIPDMEETTSYGGYHETLETTRQLVFNKDADPLDNAALPAIDGLSDVRLSTEPVTEELMERLGGIVMTVDLETLEKNVFTVVDIENKQDLEQNFQVNDSGTLPVTFKILGHPGVRFQTTFYLNHQALTTKDGDISFETELTKGDVYVLDVELDLEKLDDFNTFYAVSVPVNPEDFYDDVVTHLKTSSILLYK</sequence>